<dbReference type="SUPFAM" id="SSF49785">
    <property type="entry name" value="Galactose-binding domain-like"/>
    <property type="match status" value="1"/>
</dbReference>
<dbReference type="PANTHER" id="PTHR33307">
    <property type="entry name" value="ALPHA-RHAMNOSIDASE (EUROFUNG)"/>
    <property type="match status" value="1"/>
</dbReference>
<dbReference type="EC" id="3.2.1.40" evidence="3"/>
<dbReference type="InterPro" id="IPR016007">
    <property type="entry name" value="Alpha_rhamnosid"/>
</dbReference>
<keyword evidence="3" id="KW-0378">Hydrolase</keyword>
<keyword evidence="3" id="KW-0326">Glycosidase</keyword>
<gene>
    <name evidence="3" type="ORF">MNBD_BACTEROID02-1919</name>
</gene>
<feature type="domain" description="Alpha-L-rhamnosidase concanavalin-like" evidence="1">
    <location>
        <begin position="363"/>
        <end position="467"/>
    </location>
</feature>
<reference evidence="3" key="1">
    <citation type="submission" date="2018-06" db="EMBL/GenBank/DDBJ databases">
        <authorList>
            <person name="Zhirakovskaya E."/>
        </authorList>
    </citation>
    <scope>NUCLEOTIDE SEQUENCE</scope>
</reference>
<accession>A0A3B0R1D5</accession>
<evidence type="ECO:0000259" key="2">
    <source>
        <dbReference type="Pfam" id="PF08531"/>
    </source>
</evidence>
<sequence>MKNAIHYIFGILGVLLLIISCQEKTEPIQIVNLRCENRVDPLGIDNLHPKFSWNLTSEFRNKKQTAYQILISDSKENLDNNNGNYWDSKKIKSDRSIQVAYQGKNLTSELLVYWKIRIWDEKGKVSEWSEPAQFEMGLLDLKVWQGQWISDGKREPENLKEFYETDPAPYFRKPFTLDKKVKKARLYITGIGYYEASINGLKIGDHVLDPGWTNYDKRILYSTYDVTDKIVKGGNCIGVELGNGWYNPLPMLMFGGFNLREDLPVGRPKFIAQLHIEYTDGSKEKIISDKHWKTHEGPIQRNNIFLGEIYDARKEIKDWNLASFDDIAWAQAKEIEKKGVRLQAQNQPPIKIKEQVNPIKVTEIEPDVFIFDMGENFAGWVKLKINADAGTSITLRYGELINKDGSLNPMTSVAGQVKGRKKDNTLKGGPSSPEIAWQSDTYIAKGEGVAYYQPKFTFHAFRYVEVS</sequence>
<feature type="non-terminal residue" evidence="3">
    <location>
        <position position="467"/>
    </location>
</feature>
<dbReference type="Gene3D" id="2.60.120.260">
    <property type="entry name" value="Galactose-binding domain-like"/>
    <property type="match status" value="2"/>
</dbReference>
<dbReference type="Pfam" id="PF08531">
    <property type="entry name" value="Bac_rhamnosid_N"/>
    <property type="match status" value="1"/>
</dbReference>
<evidence type="ECO:0000259" key="1">
    <source>
        <dbReference type="Pfam" id="PF05592"/>
    </source>
</evidence>
<feature type="domain" description="Bacterial alpha-L-rhamnosidase N-terminal" evidence="2">
    <location>
        <begin position="179"/>
        <end position="354"/>
    </location>
</feature>
<dbReference type="Pfam" id="PF25788">
    <property type="entry name" value="Ig_Rha78A_N"/>
    <property type="match status" value="1"/>
</dbReference>
<dbReference type="GO" id="GO:0030596">
    <property type="term" value="F:alpha-L-rhamnosidase activity"/>
    <property type="evidence" value="ECO:0007669"/>
    <property type="project" value="UniProtKB-EC"/>
</dbReference>
<dbReference type="PANTHER" id="PTHR33307:SF6">
    <property type="entry name" value="ALPHA-RHAMNOSIDASE (EUROFUNG)-RELATED"/>
    <property type="match status" value="1"/>
</dbReference>
<dbReference type="InterPro" id="IPR013783">
    <property type="entry name" value="Ig-like_fold"/>
</dbReference>
<evidence type="ECO:0000313" key="3">
    <source>
        <dbReference type="EMBL" id="VAV86149.1"/>
    </source>
</evidence>
<organism evidence="3">
    <name type="scientific">hydrothermal vent metagenome</name>
    <dbReference type="NCBI Taxonomy" id="652676"/>
    <lineage>
        <taxon>unclassified sequences</taxon>
        <taxon>metagenomes</taxon>
        <taxon>ecological metagenomes</taxon>
    </lineage>
</organism>
<dbReference type="InterPro" id="IPR013737">
    <property type="entry name" value="Bac_rhamnosid_N"/>
</dbReference>
<name>A0A3B0R1D5_9ZZZZ</name>
<dbReference type="Pfam" id="PF05592">
    <property type="entry name" value="Bac_rhamnosid"/>
    <property type="match status" value="1"/>
</dbReference>
<dbReference type="EMBL" id="UOEB01000299">
    <property type="protein sequence ID" value="VAV86149.1"/>
    <property type="molecule type" value="Genomic_DNA"/>
</dbReference>
<dbReference type="PROSITE" id="PS51257">
    <property type="entry name" value="PROKAR_LIPOPROTEIN"/>
    <property type="match status" value="1"/>
</dbReference>
<dbReference type="InterPro" id="IPR008979">
    <property type="entry name" value="Galactose-bd-like_sf"/>
</dbReference>
<dbReference type="Gene3D" id="2.60.40.10">
    <property type="entry name" value="Immunoglobulins"/>
    <property type="match status" value="1"/>
</dbReference>
<proteinExistence type="predicted"/>
<protein>
    <submittedName>
        <fullName evidence="3">Alpha-L-rhamnosidase</fullName>
        <ecNumber evidence="3">3.2.1.40</ecNumber>
    </submittedName>
</protein>
<dbReference type="InterPro" id="IPR008902">
    <property type="entry name" value="Rhamnosid_concanavalin"/>
</dbReference>
<dbReference type="AlphaFoldDB" id="A0A3B0R1D5"/>